<evidence type="ECO:0000313" key="2">
    <source>
        <dbReference type="Proteomes" id="UP001234880"/>
    </source>
</evidence>
<sequence length="637" mass="67749">MAGIVSRLPFPLSGRTASASSSYALADVAYDYAIGGMPWLSAITDDRPMTRAGAEIRKDQVDQQQIPGEQSLAGWWLRSQSTFVGGAGILYQDPSTDNQYAIRFAESVGVNPWTNGTLTLLRSTSQRIGDASANRGLVLGWSDGTDRFWYAVGTALKSDTGSVTTPITWGGANTIRALASDGTNYFAADNVAVYKGAGNGAGTSWTTTGTANVALGWVKGRMMVALNHEVYETDSLGTKTKRFTHLNPSFVFTAFAEGTNAIFASGYAGAQSSIYKFVLDTSGNVPTLASGGVQTAQLPLGEIVLSMTTYLGSFVGIGTSRGFRVGTIDDNGDIQYGPLLISNLNGVQSIAAYDRFFFVAATNGIDGQSGLYRVDLGQQLAGSEVSPAARWAYATDLQAKVTGEVSSVTNFGNTDRMCFAVTGQGAYLESASTLENTGYLKTGRVRFNTLEPKLFKFVSVKTPLSLSGTVGVSVIDPGGADTSIVTISEGSSTTIENVVLTTPMTAVEWLQLKVTLGRSAGNTSKGGEVTGWQLKAMPGSVRQRVFTLPLLCFDIEKDRTGQKVGGEGRTLARLEAFEQLFARGDSVVFQDLQSDVSYLVVIDTYRFEQKAAPGNNRSNYGGVLWVELRTIADVITA</sequence>
<proteinExistence type="predicted"/>
<protein>
    <submittedName>
        <fullName evidence="1">Uncharacterized protein</fullName>
    </submittedName>
</protein>
<dbReference type="Proteomes" id="UP001234880">
    <property type="component" value="Unassembled WGS sequence"/>
</dbReference>
<dbReference type="RefSeq" id="WP_307110828.1">
    <property type="nucleotide sequence ID" value="NZ_JAURUE010000001.1"/>
</dbReference>
<evidence type="ECO:0000313" key="1">
    <source>
        <dbReference type="EMBL" id="MDP9611536.1"/>
    </source>
</evidence>
<comment type="caution">
    <text evidence="1">The sequence shown here is derived from an EMBL/GenBank/DDBJ whole genome shotgun (WGS) entry which is preliminary data.</text>
</comment>
<dbReference type="EMBL" id="JAURUE010000001">
    <property type="protein sequence ID" value="MDP9611536.1"/>
    <property type="molecule type" value="Genomic_DNA"/>
</dbReference>
<keyword evidence="2" id="KW-1185">Reference proteome</keyword>
<gene>
    <name evidence="1" type="ORF">JOF35_003813</name>
</gene>
<reference evidence="1 2" key="1">
    <citation type="submission" date="2023-07" db="EMBL/GenBank/DDBJ databases">
        <title>Sequencing the genomes of 1000 actinobacteria strains.</title>
        <authorList>
            <person name="Klenk H.-P."/>
        </authorList>
    </citation>
    <scope>NUCLEOTIDE SEQUENCE [LARGE SCALE GENOMIC DNA]</scope>
    <source>
        <strain evidence="1 2">DSM 41600</strain>
    </source>
</reference>
<organism evidence="1 2">
    <name type="scientific">Streptomyces demainii</name>
    <dbReference type="NCBI Taxonomy" id="588122"/>
    <lineage>
        <taxon>Bacteria</taxon>
        <taxon>Bacillati</taxon>
        <taxon>Actinomycetota</taxon>
        <taxon>Actinomycetes</taxon>
        <taxon>Kitasatosporales</taxon>
        <taxon>Streptomycetaceae</taxon>
        <taxon>Streptomyces</taxon>
    </lineage>
</organism>
<accession>A0ABT9KSW9</accession>
<name>A0ABT9KSW9_9ACTN</name>